<sequence>MTPKNPVRRTAKADPVPVRRKASGPRHAAPAGRSAGRTLARLVGPLVLVILTIGVLVVGAFPTRTWLAQRSTAATAESRLAELDAANDAARAEADALRTDSEIERLAREQYGYAKAGEEVYQVLPPARDPVRVPDAWPFGGLGTTIER</sequence>
<dbReference type="InterPro" id="IPR007060">
    <property type="entry name" value="FtsL/DivIC"/>
</dbReference>
<feature type="compositionally biased region" description="Basic residues" evidence="2">
    <location>
        <begin position="1"/>
        <end position="10"/>
    </location>
</feature>
<evidence type="ECO:0000256" key="2">
    <source>
        <dbReference type="SAM" id="MobiDB-lite"/>
    </source>
</evidence>
<proteinExistence type="predicted"/>
<protein>
    <submittedName>
        <fullName evidence="4">Unannotated protein</fullName>
    </submittedName>
</protein>
<dbReference type="EMBL" id="CAEZUP010000112">
    <property type="protein sequence ID" value="CAB4622341.1"/>
    <property type="molecule type" value="Genomic_DNA"/>
</dbReference>
<keyword evidence="3" id="KW-0472">Membrane</keyword>
<keyword evidence="3" id="KW-1133">Transmembrane helix</keyword>
<feature type="coiled-coil region" evidence="1">
    <location>
        <begin position="73"/>
        <end position="109"/>
    </location>
</feature>
<reference evidence="4" key="1">
    <citation type="submission" date="2020-05" db="EMBL/GenBank/DDBJ databases">
        <authorList>
            <person name="Chiriac C."/>
            <person name="Salcher M."/>
            <person name="Ghai R."/>
            <person name="Kavagutti S V."/>
        </authorList>
    </citation>
    <scope>NUCLEOTIDE SEQUENCE</scope>
</reference>
<organism evidence="4">
    <name type="scientific">freshwater metagenome</name>
    <dbReference type="NCBI Taxonomy" id="449393"/>
    <lineage>
        <taxon>unclassified sequences</taxon>
        <taxon>metagenomes</taxon>
        <taxon>ecological metagenomes</taxon>
    </lineage>
</organism>
<dbReference type="AlphaFoldDB" id="A0A6J6I766"/>
<evidence type="ECO:0000313" key="4">
    <source>
        <dbReference type="EMBL" id="CAB4622341.1"/>
    </source>
</evidence>
<feature type="region of interest" description="Disordered" evidence="2">
    <location>
        <begin position="1"/>
        <end position="34"/>
    </location>
</feature>
<evidence type="ECO:0000256" key="3">
    <source>
        <dbReference type="SAM" id="Phobius"/>
    </source>
</evidence>
<dbReference type="Pfam" id="PF04977">
    <property type="entry name" value="DivIC"/>
    <property type="match status" value="1"/>
</dbReference>
<accession>A0A6J6I766</accession>
<gene>
    <name evidence="4" type="ORF">UFOPK1835_01886</name>
</gene>
<keyword evidence="3" id="KW-0812">Transmembrane</keyword>
<name>A0A6J6I766_9ZZZZ</name>
<evidence type="ECO:0000256" key="1">
    <source>
        <dbReference type="SAM" id="Coils"/>
    </source>
</evidence>
<feature type="transmembrane region" description="Helical" evidence="3">
    <location>
        <begin position="42"/>
        <end position="61"/>
    </location>
</feature>
<keyword evidence="1" id="KW-0175">Coiled coil</keyword>